<gene>
    <name evidence="1" type="ORF">KB449_09640</name>
</gene>
<keyword evidence="2" id="KW-1185">Reference proteome</keyword>
<reference evidence="1" key="1">
    <citation type="submission" date="2023-04" db="EMBL/GenBank/DDBJ databases">
        <title>Comparative genomic analysis of Cohnella hashimotonis sp. nov., isolated from the International Space Station.</title>
        <authorList>
            <person name="Venkateswaran K."/>
            <person name="Simpson A."/>
        </authorList>
    </citation>
    <scope>NUCLEOTIDE SEQUENCE</scope>
    <source>
        <strain evidence="1">F6_2S_P_1</strain>
    </source>
</reference>
<sequence>MPVWRLKQVEKEGLIGQARQDDGYLNTYFTVQEPGQVWSNL</sequence>
<evidence type="ECO:0000313" key="1">
    <source>
        <dbReference type="EMBL" id="MDI4645223.1"/>
    </source>
</evidence>
<evidence type="ECO:0000313" key="2">
    <source>
        <dbReference type="Proteomes" id="UP001161691"/>
    </source>
</evidence>
<proteinExistence type="predicted"/>
<dbReference type="Proteomes" id="UP001161691">
    <property type="component" value="Unassembled WGS sequence"/>
</dbReference>
<protein>
    <submittedName>
        <fullName evidence="1">Uncharacterized protein</fullName>
    </submittedName>
</protein>
<organism evidence="1 2">
    <name type="scientific">Cohnella hashimotonis</name>
    <dbReference type="NCBI Taxonomy" id="2826895"/>
    <lineage>
        <taxon>Bacteria</taxon>
        <taxon>Bacillati</taxon>
        <taxon>Bacillota</taxon>
        <taxon>Bacilli</taxon>
        <taxon>Bacillales</taxon>
        <taxon>Paenibacillaceae</taxon>
        <taxon>Cohnella</taxon>
    </lineage>
</organism>
<dbReference type="EMBL" id="JAGRPV010000001">
    <property type="protein sequence ID" value="MDI4645223.1"/>
    <property type="molecule type" value="Genomic_DNA"/>
</dbReference>
<accession>A0ABT6TEG0</accession>
<comment type="caution">
    <text evidence="1">The sequence shown here is derived from an EMBL/GenBank/DDBJ whole genome shotgun (WGS) entry which is preliminary data.</text>
</comment>
<name>A0ABT6TEG0_9BACL</name>